<protein>
    <submittedName>
        <fullName evidence="1">Uncharacterized protein</fullName>
    </submittedName>
</protein>
<evidence type="ECO:0000313" key="1">
    <source>
        <dbReference type="EMBL" id="RDX69036.1"/>
    </source>
</evidence>
<feature type="non-terminal residue" evidence="1">
    <location>
        <position position="1"/>
    </location>
</feature>
<evidence type="ECO:0000313" key="2">
    <source>
        <dbReference type="Proteomes" id="UP000257109"/>
    </source>
</evidence>
<comment type="caution">
    <text evidence="1">The sequence shown here is derived from an EMBL/GenBank/DDBJ whole genome shotgun (WGS) entry which is preliminary data.</text>
</comment>
<accession>A0A371ESU8</accession>
<sequence>MGVDALRLGVREGLEEGREGEVVGEDGVAAHVGVDGQSGFGLGKGSDEGVEDVYVGGGNQAAEQNKGRL</sequence>
<reference evidence="1" key="1">
    <citation type="submission" date="2018-05" db="EMBL/GenBank/DDBJ databases">
        <title>Draft genome of Mucuna pruriens seed.</title>
        <authorList>
            <person name="Nnadi N.E."/>
            <person name="Vos R."/>
            <person name="Hasami M.H."/>
            <person name="Devisetty U.K."/>
            <person name="Aguiy J.C."/>
        </authorList>
    </citation>
    <scope>NUCLEOTIDE SEQUENCE [LARGE SCALE GENOMIC DNA]</scope>
    <source>
        <strain evidence="1">JCA_2017</strain>
    </source>
</reference>
<dbReference type="EMBL" id="QJKJ01012291">
    <property type="protein sequence ID" value="RDX69036.1"/>
    <property type="molecule type" value="Genomic_DNA"/>
</dbReference>
<proteinExistence type="predicted"/>
<keyword evidence="2" id="KW-1185">Reference proteome</keyword>
<organism evidence="1 2">
    <name type="scientific">Mucuna pruriens</name>
    <name type="common">Velvet bean</name>
    <name type="synonym">Dolichos pruriens</name>
    <dbReference type="NCBI Taxonomy" id="157652"/>
    <lineage>
        <taxon>Eukaryota</taxon>
        <taxon>Viridiplantae</taxon>
        <taxon>Streptophyta</taxon>
        <taxon>Embryophyta</taxon>
        <taxon>Tracheophyta</taxon>
        <taxon>Spermatophyta</taxon>
        <taxon>Magnoliopsida</taxon>
        <taxon>eudicotyledons</taxon>
        <taxon>Gunneridae</taxon>
        <taxon>Pentapetalae</taxon>
        <taxon>rosids</taxon>
        <taxon>fabids</taxon>
        <taxon>Fabales</taxon>
        <taxon>Fabaceae</taxon>
        <taxon>Papilionoideae</taxon>
        <taxon>50 kb inversion clade</taxon>
        <taxon>NPAAA clade</taxon>
        <taxon>indigoferoid/millettioid clade</taxon>
        <taxon>Phaseoleae</taxon>
        <taxon>Mucuna</taxon>
    </lineage>
</organism>
<gene>
    <name evidence="1" type="ORF">CR513_51911</name>
</gene>
<name>A0A371ESU8_MUCPR</name>
<dbReference type="AlphaFoldDB" id="A0A371ESU8"/>
<dbReference type="Proteomes" id="UP000257109">
    <property type="component" value="Unassembled WGS sequence"/>
</dbReference>